<dbReference type="EMBL" id="JBHPBY010000513">
    <property type="protein sequence ID" value="MFC1853493.1"/>
    <property type="molecule type" value="Genomic_DNA"/>
</dbReference>
<feature type="transmembrane region" description="Helical" evidence="1">
    <location>
        <begin position="9"/>
        <end position="29"/>
    </location>
</feature>
<proteinExistence type="predicted"/>
<name>A0ABV6Z4X0_UNCC1</name>
<keyword evidence="3" id="KW-1185">Reference proteome</keyword>
<dbReference type="Proteomes" id="UP001594351">
    <property type="component" value="Unassembled WGS sequence"/>
</dbReference>
<comment type="caution">
    <text evidence="2">The sequence shown here is derived from an EMBL/GenBank/DDBJ whole genome shotgun (WGS) entry which is preliminary data.</text>
</comment>
<accession>A0ABV6Z4X0</accession>
<keyword evidence="1" id="KW-1133">Transmembrane helix</keyword>
<dbReference type="PROSITE" id="PS51257">
    <property type="entry name" value="PROKAR_LIPOPROTEIN"/>
    <property type="match status" value="1"/>
</dbReference>
<protein>
    <recommendedName>
        <fullName evidence="4">Lipocalin-like domain-containing protein</fullName>
    </recommendedName>
</protein>
<evidence type="ECO:0000256" key="1">
    <source>
        <dbReference type="SAM" id="Phobius"/>
    </source>
</evidence>
<gene>
    <name evidence="2" type="ORF">ACFL27_25155</name>
</gene>
<evidence type="ECO:0000313" key="3">
    <source>
        <dbReference type="Proteomes" id="UP001594351"/>
    </source>
</evidence>
<reference evidence="2 3" key="1">
    <citation type="submission" date="2024-09" db="EMBL/GenBank/DDBJ databases">
        <title>Laminarin stimulates single cell rates of sulfate reduction while oxygen inhibits transcriptomic activity in coastal marine sediment.</title>
        <authorList>
            <person name="Lindsay M."/>
            <person name="Orcutt B."/>
            <person name="Emerson D."/>
            <person name="Stepanauskas R."/>
            <person name="D'Angelo T."/>
        </authorList>
    </citation>
    <scope>NUCLEOTIDE SEQUENCE [LARGE SCALE GENOMIC DNA]</scope>
    <source>
        <strain evidence="2">SAG AM-311-K15</strain>
    </source>
</reference>
<sequence length="150" mass="16383">MKSCRIMRYHFGVIGVAFVLFFGLHSIFFSCTDDGNDDPAPTSTPTATSTVTPTTAPAADIRGTWSYIQSSNTGTYDQGTITFSGSTSSGSYSGFNYYEYEFSGNYTVHGNDVTLTGDKEWTGAFDDSTHMSGTWYYDSELCTWTAEKGS</sequence>
<evidence type="ECO:0008006" key="4">
    <source>
        <dbReference type="Google" id="ProtNLM"/>
    </source>
</evidence>
<keyword evidence="1" id="KW-0472">Membrane</keyword>
<evidence type="ECO:0000313" key="2">
    <source>
        <dbReference type="EMBL" id="MFC1853493.1"/>
    </source>
</evidence>
<keyword evidence="1" id="KW-0812">Transmembrane</keyword>
<organism evidence="2 3">
    <name type="scientific">candidate division CSSED10-310 bacterium</name>
    <dbReference type="NCBI Taxonomy" id="2855610"/>
    <lineage>
        <taxon>Bacteria</taxon>
        <taxon>Bacteria division CSSED10-310</taxon>
    </lineage>
</organism>